<accession>A0A327KJI9</accession>
<dbReference type="RefSeq" id="WP_111357646.1">
    <property type="nucleotide sequence ID" value="NZ_NHSK01000143.1"/>
</dbReference>
<dbReference type="OrthoDB" id="424426at2"/>
<dbReference type="InterPro" id="IPR012863">
    <property type="entry name" value="DUF1636"/>
</dbReference>
<name>A0A327KJI9_9BRAD</name>
<dbReference type="InterPro" id="IPR036249">
    <property type="entry name" value="Thioredoxin-like_sf"/>
</dbReference>
<dbReference type="Pfam" id="PF07845">
    <property type="entry name" value="DUF1636"/>
    <property type="match status" value="1"/>
</dbReference>
<dbReference type="EMBL" id="NPEU01000134">
    <property type="protein sequence ID" value="RAI38274.1"/>
    <property type="molecule type" value="Genomic_DNA"/>
</dbReference>
<dbReference type="Proteomes" id="UP000248863">
    <property type="component" value="Unassembled WGS sequence"/>
</dbReference>
<evidence type="ECO:0000313" key="2">
    <source>
        <dbReference type="Proteomes" id="UP000248863"/>
    </source>
</evidence>
<dbReference type="CDD" id="cd02980">
    <property type="entry name" value="TRX_Fd_family"/>
    <property type="match status" value="1"/>
</dbReference>
<gene>
    <name evidence="1" type="ORF">CH338_13235</name>
</gene>
<proteinExistence type="predicted"/>
<evidence type="ECO:0000313" key="1">
    <source>
        <dbReference type="EMBL" id="RAI38274.1"/>
    </source>
</evidence>
<dbReference type="SUPFAM" id="SSF52833">
    <property type="entry name" value="Thioredoxin-like"/>
    <property type="match status" value="1"/>
</dbReference>
<organism evidence="1 2">
    <name type="scientific">Rhodoplanes elegans</name>
    <dbReference type="NCBI Taxonomy" id="29408"/>
    <lineage>
        <taxon>Bacteria</taxon>
        <taxon>Pseudomonadati</taxon>
        <taxon>Pseudomonadota</taxon>
        <taxon>Alphaproteobacteria</taxon>
        <taxon>Hyphomicrobiales</taxon>
        <taxon>Nitrobacteraceae</taxon>
        <taxon>Rhodoplanes</taxon>
    </lineage>
</organism>
<dbReference type="Gene3D" id="3.40.30.10">
    <property type="entry name" value="Glutaredoxin"/>
    <property type="match status" value="1"/>
</dbReference>
<dbReference type="AlphaFoldDB" id="A0A327KJI9"/>
<keyword evidence="2" id="KW-1185">Reference proteome</keyword>
<reference evidence="1 2" key="1">
    <citation type="submission" date="2017-07" db="EMBL/GenBank/DDBJ databases">
        <title>Draft Genome Sequences of Select Purple Nonsulfur Bacteria.</title>
        <authorList>
            <person name="Lasarre B."/>
            <person name="Mckinlay J.B."/>
        </authorList>
    </citation>
    <scope>NUCLEOTIDE SEQUENCE [LARGE SCALE GENOMIC DNA]</scope>
    <source>
        <strain evidence="1 2">DSM 11907</strain>
    </source>
</reference>
<comment type="caution">
    <text evidence="1">The sequence shown here is derived from an EMBL/GenBank/DDBJ whole genome shotgun (WGS) entry which is preliminary data.</text>
</comment>
<sequence length="137" mass="14437">MTPVEPSAPTPNPPAPVNLHVCVTCRLSADEEVRSGRLLHDALVAAQQRVGAPDVTIVPAECLSNCNRACTVAVAGPGRWSYVYGGLAPDQADAILASAARYAATADGLVPWRERPEILRKGVVARVPPLPAVPQER</sequence>
<protein>
    <submittedName>
        <fullName evidence="1">Metal-binding protein</fullName>
    </submittedName>
</protein>